<dbReference type="EMBL" id="JBEHZE010000001">
    <property type="protein sequence ID" value="MEX6633770.1"/>
    <property type="molecule type" value="Genomic_DNA"/>
</dbReference>
<accession>A0ABV3Z4N8</accession>
<comment type="catalytic activity">
    <reaction evidence="1 7">
        <text>6-phospho-D-glucono-1,5-lactone + H2O = 6-phospho-D-gluconate + H(+)</text>
        <dbReference type="Rhea" id="RHEA:12556"/>
        <dbReference type="ChEBI" id="CHEBI:15377"/>
        <dbReference type="ChEBI" id="CHEBI:15378"/>
        <dbReference type="ChEBI" id="CHEBI:57955"/>
        <dbReference type="ChEBI" id="CHEBI:58759"/>
        <dbReference type="EC" id="3.1.1.31"/>
    </reaction>
</comment>
<name>A0ABV3Z4N8_9PROT</name>
<dbReference type="PANTHER" id="PTHR11054:SF0">
    <property type="entry name" value="6-PHOSPHOGLUCONOLACTONASE"/>
    <property type="match status" value="1"/>
</dbReference>
<sequence>MGRKPEIIAFESRQQMAERVADLVEVNICAALHEKGTASLGASGGSTPADLYKTLSTRDIEWDRVAVPLVDERWVAPDLPGSNEAFIKETLRQNTAHNANIIGLWSDVETPAKGLDTACQRYGNAGEMLDVVVLGMGNDGHTASWFPHADGLADALSAETAPFAAISAKKSEVTGAYVDRLTMTLSLISRAKIICLLIAGDKKRQTLMRALEDGPVEEMPVRAILRSRPDLWICWAP</sequence>
<dbReference type="RefSeq" id="WP_369313764.1">
    <property type="nucleotide sequence ID" value="NZ_JBEHZE010000001.1"/>
</dbReference>
<keyword evidence="7 9" id="KW-0378">Hydrolase</keyword>
<evidence type="ECO:0000256" key="1">
    <source>
        <dbReference type="ARBA" id="ARBA00000832"/>
    </source>
</evidence>
<dbReference type="SUPFAM" id="SSF100950">
    <property type="entry name" value="NagB/RpiA/CoA transferase-like"/>
    <property type="match status" value="1"/>
</dbReference>
<gene>
    <name evidence="7 9" type="primary">pgl</name>
    <name evidence="9" type="ORF">ABFZ84_09455</name>
</gene>
<comment type="function">
    <text evidence="2 7">Hydrolysis of 6-phosphogluconolactone to 6-phosphogluconate.</text>
</comment>
<keyword evidence="10" id="KW-1185">Reference proteome</keyword>
<dbReference type="Gene3D" id="3.40.50.1360">
    <property type="match status" value="1"/>
</dbReference>
<evidence type="ECO:0000256" key="6">
    <source>
        <dbReference type="ARBA" id="ARBA00020337"/>
    </source>
</evidence>
<comment type="pathway">
    <text evidence="3 7">Carbohydrate degradation; pentose phosphate pathway; D-ribulose 5-phosphate from D-glucose 6-phosphate (oxidative stage): step 2/3.</text>
</comment>
<dbReference type="PANTHER" id="PTHR11054">
    <property type="entry name" value="6-PHOSPHOGLUCONOLACTONASE"/>
    <property type="match status" value="1"/>
</dbReference>
<evidence type="ECO:0000256" key="4">
    <source>
        <dbReference type="ARBA" id="ARBA00010662"/>
    </source>
</evidence>
<dbReference type="InterPro" id="IPR006148">
    <property type="entry name" value="Glc/Gal-6P_isomerase"/>
</dbReference>
<evidence type="ECO:0000256" key="7">
    <source>
        <dbReference type="RuleBase" id="RU365095"/>
    </source>
</evidence>
<dbReference type="Pfam" id="PF01182">
    <property type="entry name" value="Glucosamine_iso"/>
    <property type="match status" value="1"/>
</dbReference>
<dbReference type="InterPro" id="IPR039104">
    <property type="entry name" value="6PGL"/>
</dbReference>
<evidence type="ECO:0000256" key="3">
    <source>
        <dbReference type="ARBA" id="ARBA00004961"/>
    </source>
</evidence>
<evidence type="ECO:0000313" key="9">
    <source>
        <dbReference type="EMBL" id="MEX6633770.1"/>
    </source>
</evidence>
<proteinExistence type="inferred from homology"/>
<reference evidence="9 10" key="1">
    <citation type="submission" date="2024-05" db="EMBL/GenBank/DDBJ databases">
        <title>Three bacterial strains, DH-69, EH-24, and ECK-19 isolated from coastal sediments.</title>
        <authorList>
            <person name="Ye Y.-Q."/>
            <person name="Du Z.-J."/>
        </authorList>
    </citation>
    <scope>NUCLEOTIDE SEQUENCE [LARGE SCALE GENOMIC DNA]</scope>
    <source>
        <strain evidence="9 10">ECK-19</strain>
    </source>
</reference>
<dbReference type="NCBIfam" id="TIGR01198">
    <property type="entry name" value="pgl"/>
    <property type="match status" value="1"/>
</dbReference>
<protein>
    <recommendedName>
        <fullName evidence="6 7">6-phosphogluconolactonase</fullName>
        <shortName evidence="7">6PGL</shortName>
        <ecNumber evidence="5 7">3.1.1.31</ecNumber>
    </recommendedName>
</protein>
<organism evidence="9 10">
    <name type="scientific">Hyphococcus lacteus</name>
    <dbReference type="NCBI Taxonomy" id="3143536"/>
    <lineage>
        <taxon>Bacteria</taxon>
        <taxon>Pseudomonadati</taxon>
        <taxon>Pseudomonadota</taxon>
        <taxon>Alphaproteobacteria</taxon>
        <taxon>Parvularculales</taxon>
        <taxon>Parvularculaceae</taxon>
        <taxon>Hyphococcus</taxon>
    </lineage>
</organism>
<evidence type="ECO:0000313" key="10">
    <source>
        <dbReference type="Proteomes" id="UP001560685"/>
    </source>
</evidence>
<dbReference type="InterPro" id="IPR037171">
    <property type="entry name" value="NagB/RpiA_transferase-like"/>
</dbReference>
<evidence type="ECO:0000259" key="8">
    <source>
        <dbReference type="Pfam" id="PF01182"/>
    </source>
</evidence>
<dbReference type="Proteomes" id="UP001560685">
    <property type="component" value="Unassembled WGS sequence"/>
</dbReference>
<dbReference type="InterPro" id="IPR005900">
    <property type="entry name" value="6-phosphogluconolactonase_DevB"/>
</dbReference>
<dbReference type="CDD" id="cd01400">
    <property type="entry name" value="6PGL"/>
    <property type="match status" value="1"/>
</dbReference>
<evidence type="ECO:0000256" key="2">
    <source>
        <dbReference type="ARBA" id="ARBA00002681"/>
    </source>
</evidence>
<evidence type="ECO:0000256" key="5">
    <source>
        <dbReference type="ARBA" id="ARBA00013198"/>
    </source>
</evidence>
<dbReference type="GO" id="GO:0017057">
    <property type="term" value="F:6-phosphogluconolactonase activity"/>
    <property type="evidence" value="ECO:0007669"/>
    <property type="project" value="UniProtKB-EC"/>
</dbReference>
<comment type="similarity">
    <text evidence="4 7">Belongs to the glucosamine/galactosamine-6-phosphate isomerase family. 6-phosphogluconolactonase subfamily.</text>
</comment>
<dbReference type="EC" id="3.1.1.31" evidence="5 7"/>
<feature type="domain" description="Glucosamine/galactosamine-6-phosphate isomerase" evidence="8">
    <location>
        <begin position="12"/>
        <end position="227"/>
    </location>
</feature>
<comment type="caution">
    <text evidence="9">The sequence shown here is derived from an EMBL/GenBank/DDBJ whole genome shotgun (WGS) entry which is preliminary data.</text>
</comment>